<proteinExistence type="predicted"/>
<organism evidence="6 7">
    <name type="scientific">Echeneis naucrates</name>
    <name type="common">Live sharksucker</name>
    <dbReference type="NCBI Taxonomy" id="173247"/>
    <lineage>
        <taxon>Eukaryota</taxon>
        <taxon>Metazoa</taxon>
        <taxon>Chordata</taxon>
        <taxon>Craniata</taxon>
        <taxon>Vertebrata</taxon>
        <taxon>Euteleostomi</taxon>
        <taxon>Actinopterygii</taxon>
        <taxon>Neopterygii</taxon>
        <taxon>Teleostei</taxon>
        <taxon>Neoteleostei</taxon>
        <taxon>Acanthomorphata</taxon>
        <taxon>Carangaria</taxon>
        <taxon>Carangiformes</taxon>
        <taxon>Echeneidae</taxon>
        <taxon>Echeneis</taxon>
    </lineage>
</organism>
<dbReference type="PANTHER" id="PTHR46013">
    <property type="entry name" value="VASCULAR CELL ADHESION MOLECULE 1"/>
    <property type="match status" value="1"/>
</dbReference>
<dbReference type="SMART" id="SM00409">
    <property type="entry name" value="IG"/>
    <property type="match status" value="3"/>
</dbReference>
<protein>
    <recommendedName>
        <fullName evidence="1">B-cell receptor CD22</fullName>
    </recommendedName>
    <alternativeName>
        <fullName evidence="2">Sialic acid-binding Ig-like lectin 2</fullName>
    </alternativeName>
</protein>
<dbReference type="SMART" id="SM00408">
    <property type="entry name" value="IGc2"/>
    <property type="match status" value="2"/>
</dbReference>
<dbReference type="Gene3D" id="2.60.40.10">
    <property type="entry name" value="Immunoglobulins"/>
    <property type="match status" value="3"/>
</dbReference>
<dbReference type="Pfam" id="PF13927">
    <property type="entry name" value="Ig_3"/>
    <property type="match status" value="1"/>
</dbReference>
<dbReference type="AlphaFoldDB" id="A0A665VSY8"/>
<dbReference type="Pfam" id="PF13895">
    <property type="entry name" value="Ig_2"/>
    <property type="match status" value="1"/>
</dbReference>
<reference evidence="6" key="3">
    <citation type="submission" date="2025-09" db="UniProtKB">
        <authorList>
            <consortium name="Ensembl"/>
        </authorList>
    </citation>
    <scope>IDENTIFICATION</scope>
</reference>
<evidence type="ECO:0000256" key="4">
    <source>
        <dbReference type="ARBA" id="ARBA00046458"/>
    </source>
</evidence>
<dbReference type="Ensembl" id="ENSENLT00000035736.1">
    <property type="protein sequence ID" value="ENSENLP00000034791.1"/>
    <property type="gene ID" value="ENSENLG00000015236.1"/>
</dbReference>
<dbReference type="Pfam" id="PF24518">
    <property type="entry name" value="Ig_CD22"/>
    <property type="match status" value="1"/>
</dbReference>
<feature type="domain" description="Ig-like" evidence="5">
    <location>
        <begin position="205"/>
        <end position="285"/>
    </location>
</feature>
<dbReference type="PANTHER" id="PTHR46013:SF4">
    <property type="entry name" value="B-CELL RECEPTOR CD22-RELATED"/>
    <property type="match status" value="1"/>
</dbReference>
<dbReference type="InterPro" id="IPR007110">
    <property type="entry name" value="Ig-like_dom"/>
</dbReference>
<keyword evidence="7" id="KW-1185">Reference proteome</keyword>
<evidence type="ECO:0000256" key="3">
    <source>
        <dbReference type="ARBA" id="ARBA00045430"/>
    </source>
</evidence>
<dbReference type="Proteomes" id="UP000472264">
    <property type="component" value="Chromosome 1"/>
</dbReference>
<dbReference type="InterPro" id="IPR056386">
    <property type="entry name" value="Ig_CD22"/>
</dbReference>
<dbReference type="InParanoid" id="A0A665VSY8"/>
<evidence type="ECO:0000256" key="2">
    <source>
        <dbReference type="ARBA" id="ARBA00041781"/>
    </source>
</evidence>
<name>A0A665VSY8_ECHNA</name>
<feature type="domain" description="Ig-like" evidence="5">
    <location>
        <begin position="292"/>
        <end position="331"/>
    </location>
</feature>
<dbReference type="InterPro" id="IPR036179">
    <property type="entry name" value="Ig-like_dom_sf"/>
</dbReference>
<evidence type="ECO:0000256" key="1">
    <source>
        <dbReference type="ARBA" id="ARBA00040106"/>
    </source>
</evidence>
<dbReference type="InterPro" id="IPR003599">
    <property type="entry name" value="Ig_sub"/>
</dbReference>
<evidence type="ECO:0000259" key="5">
    <source>
        <dbReference type="PROSITE" id="PS50835"/>
    </source>
</evidence>
<dbReference type="OMA" id="THERKAY"/>
<dbReference type="PROSITE" id="PS50835">
    <property type="entry name" value="IG_LIKE"/>
    <property type="match status" value="2"/>
</dbReference>
<evidence type="ECO:0000313" key="7">
    <source>
        <dbReference type="Proteomes" id="UP000472264"/>
    </source>
</evidence>
<accession>A0A665VSY8</accession>
<reference evidence="6" key="2">
    <citation type="submission" date="2025-08" db="UniProtKB">
        <authorList>
            <consortium name="Ensembl"/>
        </authorList>
    </citation>
    <scope>IDENTIFICATION</scope>
</reference>
<comment type="subunit">
    <text evidence="4">Predominantly monomer of isoform CD22-beta. Also found as heterodimer of isoform CD22-beta and a shorter isoform. Interacts with PTPN6/SHP-1, LYN, SYK, PIK3R1/PIK3R2 and PLCG1 upon phosphorylation. Interacts with GRB2, INPP5D and SHC1 upon phosphorylation. May form a complex with INPP5D/SHIP, GRB2 and SHC1.</text>
</comment>
<sequence length="375" mass="42388">MCVYALLCFTAGHGDHEDWGVQYTTNHICAPAKSTVTMNCTYKYPFKEIERKVTVSVTDIIWFKKNIDQHYHNLSAEPEYKGRVTYHCVDKRCSLTVKDLVKADTGSYKFRFETTHERKAYSGVPGVSLSVTALQIHIQMTEPNEVELFCNSTCNIRDNVLYIWYKNETVVGEGQSQKATFGSGDIYKCAIKNHEQYPSRPVYAPRVPSLSVSPSAEMVEGSSVTLTCSSDANPAANITWYKEKQILFQGAEGVYRFPSIRPEDGGFYYCKCQNEYGQNKSESLHIDVQYPPKNILVSVSPSAEMVEGNSVNLSCSSDANPAADYTWYKEGEDSPKASGQIFTITDLRPEHKYREPSHHVTMKRDQTRVARYSLI</sequence>
<comment type="function">
    <text evidence="3">Most highly expressed siglec (sialic acid-binding immunoglobulin-like lectin) on B-cells that plays a role in various aspects of B-cell biology including differentiation, antigen presentation, and trafficking to bone marrow. Binds to alpha 2,6-linked sialic acid residues of surface molecules such as CD22 itself, CD45 and IgM in a cis configuration. Can also bind to ligands on other cells as an adhesion molecule in a trans configuration. Acts as an inhibitory coreceptor on the surface of B-cells and inhibits B-cell receptor induced signaling, characterized by inhibition of the calcium mobilization and cellular activation. Mechanistically, the immunoreceptor tyrosine-based inhibitory motif domain is phosphorylated by the Src kinase LYN, which in turn leads to the recruitment of the protein tyrosine phosphatase 1/PTPN6, leading to the negative regulation of BCR signaling. If this negative signaling from is of sufficient strength, apoptosis of the B-cell can be induced.</text>
</comment>
<reference evidence="6" key="1">
    <citation type="submission" date="2021-04" db="EMBL/GenBank/DDBJ databases">
        <authorList>
            <consortium name="Wellcome Sanger Institute Data Sharing"/>
        </authorList>
    </citation>
    <scope>NUCLEOTIDE SEQUENCE [LARGE SCALE GENOMIC DNA]</scope>
</reference>
<dbReference type="SUPFAM" id="SSF48726">
    <property type="entry name" value="Immunoglobulin"/>
    <property type="match status" value="3"/>
</dbReference>
<dbReference type="InterPro" id="IPR003598">
    <property type="entry name" value="Ig_sub2"/>
</dbReference>
<dbReference type="InterPro" id="IPR013783">
    <property type="entry name" value="Ig-like_fold"/>
</dbReference>
<dbReference type="FunCoup" id="A0A665VSY8">
    <property type="interactions" value="726"/>
</dbReference>
<evidence type="ECO:0000313" key="6">
    <source>
        <dbReference type="Ensembl" id="ENSENLP00000034791.1"/>
    </source>
</evidence>